<dbReference type="Proteomes" id="UP000005233">
    <property type="component" value="Chromosome"/>
</dbReference>
<dbReference type="GO" id="GO:0055085">
    <property type="term" value="P:transmembrane transport"/>
    <property type="evidence" value="ECO:0007669"/>
    <property type="project" value="InterPro"/>
</dbReference>
<comment type="subcellular location">
    <subcellularLocation>
        <location evidence="1">Cell membrane</location>
    </subcellularLocation>
</comment>
<dbReference type="RefSeq" id="WP_014406289.1">
    <property type="nucleotide sequence ID" value="NC_017034.1"/>
</dbReference>
<dbReference type="SUPFAM" id="SSF52540">
    <property type="entry name" value="P-loop containing nucleoside triphosphate hydrolases"/>
    <property type="match status" value="1"/>
</dbReference>
<dbReference type="InterPro" id="IPR027417">
    <property type="entry name" value="P-loop_NTPase"/>
</dbReference>
<comment type="similarity">
    <text evidence="2">Belongs to the ABC transporter superfamily.</text>
</comment>
<feature type="domain" description="ABC transporter" evidence="10">
    <location>
        <begin position="5"/>
        <end position="247"/>
    </location>
</feature>
<evidence type="ECO:0000256" key="4">
    <source>
        <dbReference type="ARBA" id="ARBA00022475"/>
    </source>
</evidence>
<dbReference type="KEGG" id="mez:Mtc_1712"/>
<evidence type="ECO:0000256" key="9">
    <source>
        <dbReference type="ARBA" id="ARBA00025157"/>
    </source>
</evidence>
<evidence type="ECO:0000313" key="12">
    <source>
        <dbReference type="Proteomes" id="UP000005233"/>
    </source>
</evidence>
<evidence type="ECO:0000259" key="10">
    <source>
        <dbReference type="PROSITE" id="PS50893"/>
    </source>
</evidence>
<accession>H8I8Y7</accession>
<dbReference type="InterPro" id="IPR015856">
    <property type="entry name" value="ABC_transpr_CbiO/EcfA_su"/>
</dbReference>
<dbReference type="GO" id="GO:0005886">
    <property type="term" value="C:plasma membrane"/>
    <property type="evidence" value="ECO:0007669"/>
    <property type="project" value="UniProtKB-SubCell"/>
</dbReference>
<evidence type="ECO:0000256" key="5">
    <source>
        <dbReference type="ARBA" id="ARBA00022741"/>
    </source>
</evidence>
<dbReference type="eggNOG" id="arCOG00202">
    <property type="taxonomic scope" value="Archaea"/>
</dbReference>
<dbReference type="InterPro" id="IPR017871">
    <property type="entry name" value="ABC_transporter-like_CS"/>
</dbReference>
<proteinExistence type="inferred from homology"/>
<dbReference type="PANTHER" id="PTHR43850:SF2">
    <property type="entry name" value="ABC TRANSPORTER ATP-BINDING PROTEIN MA_4021-RELATED"/>
    <property type="match status" value="1"/>
</dbReference>
<dbReference type="AlphaFoldDB" id="H8I8Y7"/>
<organism evidence="11 12">
    <name type="scientific">Methanocella conradii (strain DSM 24694 / JCM 17849 / CGMCC 1.5162 / HZ254)</name>
    <dbReference type="NCBI Taxonomy" id="1041930"/>
    <lineage>
        <taxon>Archaea</taxon>
        <taxon>Methanobacteriati</taxon>
        <taxon>Methanobacteriota</taxon>
        <taxon>Stenosarchaea group</taxon>
        <taxon>Methanomicrobia</taxon>
        <taxon>Methanocellales</taxon>
        <taxon>Methanocellaceae</taxon>
        <taxon>Methanocella</taxon>
    </lineage>
</organism>
<keyword evidence="4" id="KW-1003">Cell membrane</keyword>
<dbReference type="PROSITE" id="PS00211">
    <property type="entry name" value="ABC_TRANSPORTER_1"/>
    <property type="match status" value="1"/>
</dbReference>
<dbReference type="OrthoDB" id="18209at2157"/>
<dbReference type="CDD" id="cd03225">
    <property type="entry name" value="ABC_cobalt_CbiO_domain1"/>
    <property type="match status" value="1"/>
</dbReference>
<dbReference type="Pfam" id="PF00005">
    <property type="entry name" value="ABC_tran"/>
    <property type="match status" value="1"/>
</dbReference>
<evidence type="ECO:0000256" key="1">
    <source>
        <dbReference type="ARBA" id="ARBA00004236"/>
    </source>
</evidence>
<gene>
    <name evidence="11" type="primary">cbiO-3</name>
    <name evidence="11" type="ordered locus">Mtc_1712</name>
</gene>
<dbReference type="InterPro" id="IPR003439">
    <property type="entry name" value="ABC_transporter-like_ATP-bd"/>
</dbReference>
<dbReference type="GO" id="GO:0005524">
    <property type="term" value="F:ATP binding"/>
    <property type="evidence" value="ECO:0007669"/>
    <property type="project" value="UniProtKB-KW"/>
</dbReference>
<keyword evidence="5" id="KW-0547">Nucleotide-binding</keyword>
<dbReference type="InterPro" id="IPR003593">
    <property type="entry name" value="AAA+_ATPase"/>
</dbReference>
<dbReference type="PANTHER" id="PTHR43850">
    <property type="entry name" value="ABC TRANSPORTER ATP-BINDING PROTEIN MA_4021-RELATED"/>
    <property type="match status" value="1"/>
</dbReference>
<keyword evidence="3" id="KW-0813">Transport</keyword>
<dbReference type="STRING" id="1041930.Mtc_1712"/>
<comment type="function">
    <text evidence="9">Probably part of an ABC transporter complex. Responsible for energy coupling to the transport system.</text>
</comment>
<reference evidence="11 12" key="1">
    <citation type="journal article" date="2012" name="J. Bacteriol.">
        <title>Complete genome sequence of a thermophilic methanogen, Methanocella conradii HZ254, isolated from Chinese rice field soil.</title>
        <authorList>
            <person name="Lu Z."/>
            <person name="Lu Y."/>
        </authorList>
    </citation>
    <scope>NUCLEOTIDE SEQUENCE [LARGE SCALE GENOMIC DNA]</scope>
    <source>
        <strain evidence="12">DSM 24694 / JCM 17849 / CGMCC 1.5162 / HZ254</strain>
    </source>
</reference>
<sequence length="274" mass="30934">MDAIFDLQNVSYRYLGKFVALKNVTLKFNAGEQVAIMGANGSGKSTLLSILDGLLYPTEGEFYAFGNRVTEETFDSLEDNEMCRYFRRKVGFVFQNSDVQLFCSTVYDEVAFGPLQLNLPKDEVKKRVEDVMEMVGISGLRDRAPHTLSGGEKKKVCLASVLSVNPDVLLLDEPTAGLDPRSQLWLIEMLQELAKAGKTIITATHDLDIIEQISTRAIVIGEDHTVKVDTDSHKVMNDLELLMSTNLIHRHMHRHGNLVHQHLHSHDKEHRHEH</sequence>
<keyword evidence="6" id="KW-0067">ATP-binding</keyword>
<dbReference type="HOGENOM" id="CLU_000604_1_22_2"/>
<protein>
    <submittedName>
        <fullName evidence="11">ABC-type cobalt transport system, ATPase component</fullName>
    </submittedName>
</protein>
<name>H8I8Y7_METCZ</name>
<evidence type="ECO:0000256" key="3">
    <source>
        <dbReference type="ARBA" id="ARBA00022448"/>
    </source>
</evidence>
<evidence type="ECO:0000256" key="7">
    <source>
        <dbReference type="ARBA" id="ARBA00022967"/>
    </source>
</evidence>
<dbReference type="GO" id="GO:0016887">
    <property type="term" value="F:ATP hydrolysis activity"/>
    <property type="evidence" value="ECO:0007669"/>
    <property type="project" value="InterPro"/>
</dbReference>
<evidence type="ECO:0000256" key="8">
    <source>
        <dbReference type="ARBA" id="ARBA00023136"/>
    </source>
</evidence>
<dbReference type="PROSITE" id="PS50893">
    <property type="entry name" value="ABC_TRANSPORTER_2"/>
    <property type="match status" value="1"/>
</dbReference>
<dbReference type="GeneID" id="11971853"/>
<keyword evidence="12" id="KW-1185">Reference proteome</keyword>
<evidence type="ECO:0000256" key="2">
    <source>
        <dbReference type="ARBA" id="ARBA00005417"/>
    </source>
</evidence>
<dbReference type="SMART" id="SM00382">
    <property type="entry name" value="AAA"/>
    <property type="match status" value="1"/>
</dbReference>
<evidence type="ECO:0000313" key="11">
    <source>
        <dbReference type="EMBL" id="AFD00458.1"/>
    </source>
</evidence>
<keyword evidence="8" id="KW-0472">Membrane</keyword>
<keyword evidence="7" id="KW-1278">Translocase</keyword>
<dbReference type="FunFam" id="3.40.50.300:FF:000224">
    <property type="entry name" value="Energy-coupling factor transporter ATP-binding protein EcfA"/>
    <property type="match status" value="1"/>
</dbReference>
<evidence type="ECO:0000256" key="6">
    <source>
        <dbReference type="ARBA" id="ARBA00022840"/>
    </source>
</evidence>
<dbReference type="Gene3D" id="3.40.50.300">
    <property type="entry name" value="P-loop containing nucleotide triphosphate hydrolases"/>
    <property type="match status" value="1"/>
</dbReference>
<dbReference type="EMBL" id="CP003243">
    <property type="protein sequence ID" value="AFD00458.1"/>
    <property type="molecule type" value="Genomic_DNA"/>
</dbReference>